<proteinExistence type="predicted"/>
<keyword evidence="3" id="KW-0808">Transferase</keyword>
<dbReference type="InterPro" id="IPR000719">
    <property type="entry name" value="Prot_kinase_dom"/>
</dbReference>
<keyword evidence="5" id="KW-0418">Kinase</keyword>
<keyword evidence="10" id="KW-1185">Reference proteome</keyword>
<evidence type="ECO:0000256" key="5">
    <source>
        <dbReference type="ARBA" id="ARBA00022777"/>
    </source>
</evidence>
<dbReference type="PROSITE" id="PS00107">
    <property type="entry name" value="PROTEIN_KINASE_ATP"/>
    <property type="match status" value="2"/>
</dbReference>
<dbReference type="SMART" id="SM00220">
    <property type="entry name" value="S_TKc"/>
    <property type="match status" value="2"/>
</dbReference>
<dbReference type="InterPro" id="IPR011009">
    <property type="entry name" value="Kinase-like_dom_sf"/>
</dbReference>
<evidence type="ECO:0000256" key="1">
    <source>
        <dbReference type="ARBA" id="ARBA00022527"/>
    </source>
</evidence>
<evidence type="ECO:0000313" key="10">
    <source>
        <dbReference type="Proteomes" id="UP000032180"/>
    </source>
</evidence>
<dbReference type="Gene3D" id="3.30.200.20">
    <property type="entry name" value="Phosphorylase Kinase, domain 1"/>
    <property type="match status" value="2"/>
</dbReference>
<dbReference type="EnsemblPlants" id="LPERR01G11900.2">
    <property type="protein sequence ID" value="LPERR01G11900.2"/>
    <property type="gene ID" value="LPERR01G11900"/>
</dbReference>
<feature type="binding site" evidence="7">
    <location>
        <position position="369"/>
    </location>
    <ligand>
        <name>ATP</name>
        <dbReference type="ChEBI" id="CHEBI:30616"/>
    </ligand>
</feature>
<dbReference type="InterPro" id="IPR008271">
    <property type="entry name" value="Ser/Thr_kinase_AS"/>
</dbReference>
<dbReference type="FunFam" id="3.30.200.20:FF:000797">
    <property type="entry name" value="PTI1-like tyrosine-protein kinase 3"/>
    <property type="match status" value="1"/>
</dbReference>
<dbReference type="Gramene" id="LPERR01G11900.2">
    <property type="protein sequence ID" value="LPERR01G11900.2"/>
    <property type="gene ID" value="LPERR01G11900"/>
</dbReference>
<evidence type="ECO:0000313" key="9">
    <source>
        <dbReference type="EnsemblPlants" id="LPERR01G11900.2"/>
    </source>
</evidence>
<dbReference type="InterPro" id="IPR001245">
    <property type="entry name" value="Ser-Thr/Tyr_kinase_cat_dom"/>
</dbReference>
<dbReference type="eggNOG" id="KOG1187">
    <property type="taxonomic scope" value="Eukaryota"/>
</dbReference>
<dbReference type="GO" id="GO:0004674">
    <property type="term" value="F:protein serine/threonine kinase activity"/>
    <property type="evidence" value="ECO:0007669"/>
    <property type="project" value="UniProtKB-KW"/>
</dbReference>
<dbReference type="FunFam" id="1.10.510.10:FF:000095">
    <property type="entry name" value="protein STRUBBELIG-RECEPTOR FAMILY 8"/>
    <property type="match status" value="1"/>
</dbReference>
<organism evidence="9 10">
    <name type="scientific">Leersia perrieri</name>
    <dbReference type="NCBI Taxonomy" id="77586"/>
    <lineage>
        <taxon>Eukaryota</taxon>
        <taxon>Viridiplantae</taxon>
        <taxon>Streptophyta</taxon>
        <taxon>Embryophyta</taxon>
        <taxon>Tracheophyta</taxon>
        <taxon>Spermatophyta</taxon>
        <taxon>Magnoliopsida</taxon>
        <taxon>Liliopsida</taxon>
        <taxon>Poales</taxon>
        <taxon>Poaceae</taxon>
        <taxon>BOP clade</taxon>
        <taxon>Oryzoideae</taxon>
        <taxon>Oryzeae</taxon>
        <taxon>Oryzinae</taxon>
        <taxon>Leersia</taxon>
    </lineage>
</organism>
<reference evidence="9" key="3">
    <citation type="submission" date="2015-04" db="UniProtKB">
        <authorList>
            <consortium name="EnsemblPlants"/>
        </authorList>
    </citation>
    <scope>IDENTIFICATION</scope>
</reference>
<reference evidence="9 10" key="1">
    <citation type="submission" date="2012-08" db="EMBL/GenBank/DDBJ databases">
        <title>Oryza genome evolution.</title>
        <authorList>
            <person name="Wing R.A."/>
        </authorList>
    </citation>
    <scope>NUCLEOTIDE SEQUENCE</scope>
</reference>
<dbReference type="STRING" id="77586.A0A0D9V064"/>
<dbReference type="PROSITE" id="PS50011">
    <property type="entry name" value="PROTEIN_KINASE_DOM"/>
    <property type="match status" value="2"/>
</dbReference>
<dbReference type="PANTHER" id="PTHR47983">
    <property type="entry name" value="PTO-INTERACTING PROTEIN 1-LIKE"/>
    <property type="match status" value="1"/>
</dbReference>
<dbReference type="Pfam" id="PF07714">
    <property type="entry name" value="PK_Tyr_Ser-Thr"/>
    <property type="match status" value="2"/>
</dbReference>
<dbReference type="InterPro" id="IPR052101">
    <property type="entry name" value="Plant_StressResp_Kinase"/>
</dbReference>
<evidence type="ECO:0000256" key="6">
    <source>
        <dbReference type="ARBA" id="ARBA00022840"/>
    </source>
</evidence>
<feature type="binding site" evidence="7">
    <location>
        <position position="37"/>
    </location>
    <ligand>
        <name>ATP</name>
        <dbReference type="ChEBI" id="CHEBI:30616"/>
    </ligand>
</feature>
<sequence>MEIETITSGYKSLLGKGAFGEVYKGLLDGKRPVAVKKYINGSRKQQFAREVIVHSQIKHRNVVRLLGCCTEENALMIVMEFICNGNLDKLLHDNNANGRAQIPLDKRLDIAIATAEVLACMHSLSHHVLHGDIKPANILLDENLVPKVSDFGIARLLSTDEAQHTGSVIGCVGYMDPIFCQSGILTSKSDVYSFGVVLLEIITRKKAVEGNIILSQSFIQALKSRNAKQMFDKEITDSKNIKFLEGIGKLAAKCLNLNIEMRPEMVEVADNLRMVRKALQRDQGNVTHWFFSRWTWNPVPSNSILEKKFVPPNHDCPTGGNGGPTLVAISLDELRKITRKFSVESLIGTGSTSEVFLGELKDGRKSALKKLRLPPNEPPADRFINKVEAISRVKHENVVQLVGYCVEESRVLAYEYATKGSLHDILHGNKGVMEAQPAPVLSWAQRVKIALSVAKGLEFIHEKAWPESIFAEIKSSNILVFDNDVAKIDGLGVKLEPDTHDEYIRNLLLDGPMDYDPIGYNAPEYLLTGEYTMKSDVYSFGVLLLELLTGRKPKDPTLPRGQRNLVTWATPRLTEDKAKQCIDARVGGEYSPKAAAKMAAIAGLCLQYEAEFRPKMNIVVKALSPLLRSSGEASVV</sequence>
<dbReference type="AlphaFoldDB" id="A0A0D9V064"/>
<dbReference type="HOGENOM" id="CLU_000288_137_3_1"/>
<dbReference type="Proteomes" id="UP000032180">
    <property type="component" value="Chromosome 1"/>
</dbReference>
<keyword evidence="4 7" id="KW-0547">Nucleotide-binding</keyword>
<keyword evidence="1" id="KW-0723">Serine/threonine-protein kinase</keyword>
<evidence type="ECO:0000256" key="3">
    <source>
        <dbReference type="ARBA" id="ARBA00022679"/>
    </source>
</evidence>
<name>A0A0D9V064_9ORYZ</name>
<accession>A0A0D9V064</accession>
<reference evidence="10" key="2">
    <citation type="submission" date="2013-12" db="EMBL/GenBank/DDBJ databases">
        <authorList>
            <person name="Yu Y."/>
            <person name="Lee S."/>
            <person name="de Baynast K."/>
            <person name="Wissotski M."/>
            <person name="Liu L."/>
            <person name="Talag J."/>
            <person name="Goicoechea J."/>
            <person name="Angelova A."/>
            <person name="Jetty R."/>
            <person name="Kudrna D."/>
            <person name="Golser W."/>
            <person name="Rivera L."/>
            <person name="Zhang J."/>
            <person name="Wing R."/>
        </authorList>
    </citation>
    <scope>NUCLEOTIDE SEQUENCE</scope>
</reference>
<dbReference type="FunFam" id="1.10.510.10:FF:000474">
    <property type="entry name" value="Wall-associated receptor kinase 3"/>
    <property type="match status" value="1"/>
</dbReference>
<dbReference type="GO" id="GO:0005524">
    <property type="term" value="F:ATP binding"/>
    <property type="evidence" value="ECO:0007669"/>
    <property type="project" value="UniProtKB-UniRule"/>
</dbReference>
<keyword evidence="2" id="KW-0597">Phosphoprotein</keyword>
<dbReference type="Gene3D" id="1.10.510.10">
    <property type="entry name" value="Transferase(Phosphotransferase) domain 1"/>
    <property type="match status" value="2"/>
</dbReference>
<evidence type="ECO:0000256" key="2">
    <source>
        <dbReference type="ARBA" id="ARBA00022553"/>
    </source>
</evidence>
<dbReference type="PROSITE" id="PS00108">
    <property type="entry name" value="PROTEIN_KINASE_ST"/>
    <property type="match status" value="1"/>
</dbReference>
<keyword evidence="6 7" id="KW-0067">ATP-binding</keyword>
<evidence type="ECO:0000259" key="8">
    <source>
        <dbReference type="PROSITE" id="PS50011"/>
    </source>
</evidence>
<protein>
    <recommendedName>
        <fullName evidence="8">Protein kinase domain-containing protein</fullName>
    </recommendedName>
</protein>
<feature type="domain" description="Protein kinase" evidence="8">
    <location>
        <begin position="341"/>
        <end position="627"/>
    </location>
</feature>
<dbReference type="SUPFAM" id="SSF56112">
    <property type="entry name" value="Protein kinase-like (PK-like)"/>
    <property type="match status" value="2"/>
</dbReference>
<feature type="domain" description="Protein kinase" evidence="8">
    <location>
        <begin position="8"/>
        <end position="291"/>
    </location>
</feature>
<evidence type="ECO:0000256" key="7">
    <source>
        <dbReference type="PROSITE-ProRule" id="PRU10141"/>
    </source>
</evidence>
<dbReference type="InterPro" id="IPR017441">
    <property type="entry name" value="Protein_kinase_ATP_BS"/>
</dbReference>
<dbReference type="PANTHER" id="PTHR47983:SF40">
    <property type="entry name" value="OS01G0323100 PROTEIN"/>
    <property type="match status" value="1"/>
</dbReference>
<evidence type="ECO:0000256" key="4">
    <source>
        <dbReference type="ARBA" id="ARBA00022741"/>
    </source>
</evidence>